<dbReference type="AlphaFoldDB" id="A0A3P3VVL7"/>
<dbReference type="PANTHER" id="PTHR31118:SF12">
    <property type="entry name" value="CYCLASE-LIKE PROTEIN 2"/>
    <property type="match status" value="1"/>
</dbReference>
<reference evidence="1 2" key="1">
    <citation type="submission" date="2018-11" db="EMBL/GenBank/DDBJ databases">
        <title>YIM 102482-1 draft genome.</title>
        <authorList>
            <person name="Li G."/>
            <person name="Jiang Y."/>
        </authorList>
    </citation>
    <scope>NUCLEOTIDE SEQUENCE [LARGE SCALE GENOMIC DNA]</scope>
    <source>
        <strain evidence="1 2">YIM 102482-1</strain>
    </source>
</reference>
<dbReference type="SUPFAM" id="SSF102198">
    <property type="entry name" value="Putative cyclase"/>
    <property type="match status" value="1"/>
</dbReference>
<dbReference type="PANTHER" id="PTHR31118">
    <property type="entry name" value="CYCLASE-LIKE PROTEIN 2"/>
    <property type="match status" value="1"/>
</dbReference>
<accession>A0A3P3VVL7</accession>
<dbReference type="GO" id="GO:0004061">
    <property type="term" value="F:arylformamidase activity"/>
    <property type="evidence" value="ECO:0007669"/>
    <property type="project" value="InterPro"/>
</dbReference>
<evidence type="ECO:0000313" key="1">
    <source>
        <dbReference type="EMBL" id="RRJ86387.1"/>
    </source>
</evidence>
<dbReference type="InterPro" id="IPR037175">
    <property type="entry name" value="KFase_sf"/>
</dbReference>
<dbReference type="Gene3D" id="3.50.30.50">
    <property type="entry name" value="Putative cyclase"/>
    <property type="match status" value="1"/>
</dbReference>
<proteinExistence type="predicted"/>
<evidence type="ECO:0000313" key="2">
    <source>
        <dbReference type="Proteomes" id="UP000274391"/>
    </source>
</evidence>
<dbReference type="Proteomes" id="UP000274391">
    <property type="component" value="Unassembled WGS sequence"/>
</dbReference>
<dbReference type="Pfam" id="PF04199">
    <property type="entry name" value="Cyclase"/>
    <property type="match status" value="1"/>
</dbReference>
<protein>
    <submittedName>
        <fullName evidence="1">Cyclase family protein</fullName>
    </submittedName>
</protein>
<dbReference type="OrthoDB" id="7067800at2"/>
<name>A0A3P3VVL7_9MICO</name>
<dbReference type="EMBL" id="RQVS01000009">
    <property type="protein sequence ID" value="RRJ86387.1"/>
    <property type="molecule type" value="Genomic_DNA"/>
</dbReference>
<organism evidence="1 2">
    <name type="scientific">Gulosibacter macacae</name>
    <dbReference type="NCBI Taxonomy" id="2488791"/>
    <lineage>
        <taxon>Bacteria</taxon>
        <taxon>Bacillati</taxon>
        <taxon>Actinomycetota</taxon>
        <taxon>Actinomycetes</taxon>
        <taxon>Micrococcales</taxon>
        <taxon>Microbacteriaceae</taxon>
        <taxon>Gulosibacter</taxon>
    </lineage>
</organism>
<sequence length="257" mass="27538">MSILASLQQALADGDIEVIDLTTPLADDTVILELPAQFANTRGLSVTEVSRYDDRGPAWAWNDLQVGEHAGTHLDAPVHWISGRDGKSVDQIEPGRLVGPIVVIDKTAEVAENPDFDLEPEHFEAWIAEHGPLPDNCWVLFRTGWSQYAHSRDTFLNADAEGPHTPGVSVAGAQWLASNPKVSGFGVETVGIDSGQAGTFDPVYPVHYFLLGADKYGLTSLVGLDRLPVTGAMISVSPLNVVGGTGAPARVFAYVER</sequence>
<comment type="caution">
    <text evidence="1">The sequence shown here is derived from an EMBL/GenBank/DDBJ whole genome shotgun (WGS) entry which is preliminary data.</text>
</comment>
<dbReference type="GO" id="GO:0019441">
    <property type="term" value="P:L-tryptophan catabolic process to kynurenine"/>
    <property type="evidence" value="ECO:0007669"/>
    <property type="project" value="InterPro"/>
</dbReference>
<dbReference type="RefSeq" id="WP_124972518.1">
    <property type="nucleotide sequence ID" value="NZ_RQVS01000009.1"/>
</dbReference>
<gene>
    <name evidence="1" type="ORF">EG850_08545</name>
</gene>
<dbReference type="InterPro" id="IPR007325">
    <property type="entry name" value="KFase/CYL"/>
</dbReference>
<keyword evidence="2" id="KW-1185">Reference proteome</keyword>